<name>A0AA42BT58_9BACI</name>
<dbReference type="Proteomes" id="UP001156102">
    <property type="component" value="Unassembled WGS sequence"/>
</dbReference>
<dbReference type="InterPro" id="IPR003718">
    <property type="entry name" value="OsmC/Ohr_fam"/>
</dbReference>
<sequence>MLFQMKETGFAAETEYGELQIDNGGEHGFRPCELLTASIAVCSGGIMRAILDKKRISYEDLSIQAEVERNEVEANRITRIHLHFVVKAEQLTAAQMEKVMAWTFKNCSMVQSVKESIQIEETFEIVK</sequence>
<protein>
    <submittedName>
        <fullName evidence="1">OsmC family protein</fullName>
    </submittedName>
</protein>
<dbReference type="Gene3D" id="3.30.300.20">
    <property type="match status" value="1"/>
</dbReference>
<evidence type="ECO:0000313" key="2">
    <source>
        <dbReference type="Proteomes" id="UP001156102"/>
    </source>
</evidence>
<dbReference type="PANTHER" id="PTHR34352:SF1">
    <property type="entry name" value="PROTEIN YHFA"/>
    <property type="match status" value="1"/>
</dbReference>
<dbReference type="Pfam" id="PF02566">
    <property type="entry name" value="OsmC"/>
    <property type="match status" value="1"/>
</dbReference>
<evidence type="ECO:0000313" key="1">
    <source>
        <dbReference type="EMBL" id="MCP8971259.1"/>
    </source>
</evidence>
<dbReference type="AlphaFoldDB" id="A0AA42BT58"/>
<organism evidence="1 2">
    <name type="scientific">Ectobacillus ponti</name>
    <dbReference type="NCBI Taxonomy" id="2961894"/>
    <lineage>
        <taxon>Bacteria</taxon>
        <taxon>Bacillati</taxon>
        <taxon>Bacillota</taxon>
        <taxon>Bacilli</taxon>
        <taxon>Bacillales</taxon>
        <taxon>Bacillaceae</taxon>
        <taxon>Ectobacillus</taxon>
    </lineage>
</organism>
<dbReference type="SUPFAM" id="SSF82784">
    <property type="entry name" value="OsmC-like"/>
    <property type="match status" value="1"/>
</dbReference>
<keyword evidence="2" id="KW-1185">Reference proteome</keyword>
<dbReference type="EMBL" id="JANCLT010000022">
    <property type="protein sequence ID" value="MCP8971259.1"/>
    <property type="molecule type" value="Genomic_DNA"/>
</dbReference>
<dbReference type="RefSeq" id="WP_254761186.1">
    <property type="nucleotide sequence ID" value="NZ_JANCLT010000022.1"/>
</dbReference>
<reference evidence="1" key="1">
    <citation type="submission" date="2022-07" db="EMBL/GenBank/DDBJ databases">
        <authorList>
            <person name="Li W.-J."/>
            <person name="Deng Q.-Q."/>
        </authorList>
    </citation>
    <scope>NUCLEOTIDE SEQUENCE</scope>
    <source>
        <strain evidence="1">SYSU M60031</strain>
    </source>
</reference>
<dbReference type="InterPro" id="IPR015946">
    <property type="entry name" value="KH_dom-like_a/b"/>
</dbReference>
<comment type="caution">
    <text evidence="1">The sequence shown here is derived from an EMBL/GenBank/DDBJ whole genome shotgun (WGS) entry which is preliminary data.</text>
</comment>
<dbReference type="PANTHER" id="PTHR34352">
    <property type="entry name" value="PROTEIN YHFA"/>
    <property type="match status" value="1"/>
</dbReference>
<gene>
    <name evidence="1" type="ORF">NK662_22325</name>
</gene>
<dbReference type="InterPro" id="IPR036102">
    <property type="entry name" value="OsmC/Ohrsf"/>
</dbReference>
<accession>A0AA42BT58</accession>
<proteinExistence type="predicted"/>